<accession>A0A2J6TKY6</accession>
<dbReference type="InParanoid" id="A0A2J6TKY6"/>
<organism evidence="1 2">
    <name type="scientific">Hyaloscypha bicolor E</name>
    <dbReference type="NCBI Taxonomy" id="1095630"/>
    <lineage>
        <taxon>Eukaryota</taxon>
        <taxon>Fungi</taxon>
        <taxon>Dikarya</taxon>
        <taxon>Ascomycota</taxon>
        <taxon>Pezizomycotina</taxon>
        <taxon>Leotiomycetes</taxon>
        <taxon>Helotiales</taxon>
        <taxon>Hyaloscyphaceae</taxon>
        <taxon>Hyaloscypha</taxon>
        <taxon>Hyaloscypha bicolor</taxon>
    </lineage>
</organism>
<name>A0A2J6TKY6_9HELO</name>
<dbReference type="OrthoDB" id="3548492at2759"/>
<dbReference type="RefSeq" id="XP_024740599.1">
    <property type="nucleotide sequence ID" value="XM_024874209.1"/>
</dbReference>
<dbReference type="GeneID" id="36582289"/>
<keyword evidence="2" id="KW-1185">Reference proteome</keyword>
<gene>
    <name evidence="1" type="ORF">K444DRAFT_522479</name>
</gene>
<protein>
    <submittedName>
        <fullName evidence="1">Uncharacterized protein</fullName>
    </submittedName>
</protein>
<feature type="non-terminal residue" evidence="1">
    <location>
        <position position="1"/>
    </location>
</feature>
<evidence type="ECO:0000313" key="1">
    <source>
        <dbReference type="EMBL" id="PMD63695.1"/>
    </source>
</evidence>
<proteinExistence type="predicted"/>
<dbReference type="EMBL" id="KZ613780">
    <property type="protein sequence ID" value="PMD63695.1"/>
    <property type="molecule type" value="Genomic_DNA"/>
</dbReference>
<reference evidence="1 2" key="1">
    <citation type="submission" date="2016-04" db="EMBL/GenBank/DDBJ databases">
        <title>A degradative enzymes factory behind the ericoid mycorrhizal symbiosis.</title>
        <authorList>
            <consortium name="DOE Joint Genome Institute"/>
            <person name="Martino E."/>
            <person name="Morin E."/>
            <person name="Grelet G."/>
            <person name="Kuo A."/>
            <person name="Kohler A."/>
            <person name="Daghino S."/>
            <person name="Barry K."/>
            <person name="Choi C."/>
            <person name="Cichocki N."/>
            <person name="Clum A."/>
            <person name="Copeland A."/>
            <person name="Hainaut M."/>
            <person name="Haridas S."/>
            <person name="Labutti K."/>
            <person name="Lindquist E."/>
            <person name="Lipzen A."/>
            <person name="Khouja H.-R."/>
            <person name="Murat C."/>
            <person name="Ohm R."/>
            <person name="Olson A."/>
            <person name="Spatafora J."/>
            <person name="Veneault-Fourrey C."/>
            <person name="Henrissat B."/>
            <person name="Grigoriev I."/>
            <person name="Martin F."/>
            <person name="Perotto S."/>
        </authorList>
    </citation>
    <scope>NUCLEOTIDE SEQUENCE [LARGE SCALE GENOMIC DNA]</scope>
    <source>
        <strain evidence="1 2">E</strain>
    </source>
</reference>
<evidence type="ECO:0000313" key="2">
    <source>
        <dbReference type="Proteomes" id="UP000235371"/>
    </source>
</evidence>
<dbReference type="Proteomes" id="UP000235371">
    <property type="component" value="Unassembled WGS sequence"/>
</dbReference>
<sequence>RKRIKGTCITGISPHKIELLIKYLYSTIRSILALETLYTNSFSISRKGRSFLYSNRNY</sequence>
<dbReference type="AlphaFoldDB" id="A0A2J6TKY6"/>